<name>A0A553QF61_9TELE</name>
<dbReference type="PROSITE" id="PS00615">
    <property type="entry name" value="C_TYPE_LECTIN_1"/>
    <property type="match status" value="2"/>
</dbReference>
<dbReference type="Gene3D" id="3.10.100.10">
    <property type="entry name" value="Mannose-Binding Protein A, subunit A"/>
    <property type="match status" value="7"/>
</dbReference>
<dbReference type="InterPro" id="IPR018378">
    <property type="entry name" value="C-type_lectin_CS"/>
</dbReference>
<dbReference type="InterPro" id="IPR016186">
    <property type="entry name" value="C-type_lectin-like/link_sf"/>
</dbReference>
<keyword evidence="1" id="KW-1015">Disulfide bond</keyword>
<dbReference type="PROSITE" id="PS50041">
    <property type="entry name" value="C_TYPE_LECTIN_2"/>
    <property type="match status" value="7"/>
</dbReference>
<dbReference type="EMBL" id="SRMA01026035">
    <property type="protein sequence ID" value="TRY88568.1"/>
    <property type="molecule type" value="Genomic_DNA"/>
</dbReference>
<dbReference type="Pfam" id="PF00059">
    <property type="entry name" value="Lectin_C"/>
    <property type="match status" value="7"/>
</dbReference>
<dbReference type="CDD" id="cd03602">
    <property type="entry name" value="CLECT_1"/>
    <property type="match status" value="1"/>
</dbReference>
<evidence type="ECO:0000313" key="5">
    <source>
        <dbReference type="Proteomes" id="UP000316079"/>
    </source>
</evidence>
<feature type="domain" description="C-type lectin" evidence="3">
    <location>
        <begin position="375"/>
        <end position="499"/>
    </location>
</feature>
<feature type="signal peptide" evidence="2">
    <location>
        <begin position="1"/>
        <end position="16"/>
    </location>
</feature>
<dbReference type="PANTHER" id="PTHR45784">
    <property type="entry name" value="C-TYPE LECTIN DOMAIN FAMILY 20 MEMBER A-RELATED"/>
    <property type="match status" value="1"/>
</dbReference>
<keyword evidence="2" id="KW-0732">Signal</keyword>
<accession>A0A553QF61</accession>
<organism evidence="4 5">
    <name type="scientific">Danionella cerebrum</name>
    <dbReference type="NCBI Taxonomy" id="2873325"/>
    <lineage>
        <taxon>Eukaryota</taxon>
        <taxon>Metazoa</taxon>
        <taxon>Chordata</taxon>
        <taxon>Craniata</taxon>
        <taxon>Vertebrata</taxon>
        <taxon>Euteleostomi</taxon>
        <taxon>Actinopterygii</taxon>
        <taxon>Neopterygii</taxon>
        <taxon>Teleostei</taxon>
        <taxon>Ostariophysi</taxon>
        <taxon>Cypriniformes</taxon>
        <taxon>Danionidae</taxon>
        <taxon>Danioninae</taxon>
        <taxon>Danionella</taxon>
    </lineage>
</organism>
<feature type="domain" description="C-type lectin" evidence="3">
    <location>
        <begin position="757"/>
        <end position="873"/>
    </location>
</feature>
<feature type="chain" id="PRO_5021831484" description="C-type lectin domain-containing protein" evidence="2">
    <location>
        <begin position="17"/>
        <end position="929"/>
    </location>
</feature>
<dbReference type="OrthoDB" id="7357196at2759"/>
<feature type="domain" description="C-type lectin" evidence="3">
    <location>
        <begin position="251"/>
        <end position="370"/>
    </location>
</feature>
<keyword evidence="5" id="KW-1185">Reference proteome</keyword>
<feature type="domain" description="C-type lectin" evidence="3">
    <location>
        <begin position="512"/>
        <end position="624"/>
    </location>
</feature>
<dbReference type="InterPro" id="IPR001304">
    <property type="entry name" value="C-type_lectin-like"/>
</dbReference>
<evidence type="ECO:0000256" key="1">
    <source>
        <dbReference type="ARBA" id="ARBA00023157"/>
    </source>
</evidence>
<feature type="domain" description="C-type lectin" evidence="3">
    <location>
        <begin position="25"/>
        <end position="137"/>
    </location>
</feature>
<proteinExistence type="predicted"/>
<comment type="caution">
    <text evidence="4">The sequence shown here is derived from an EMBL/GenBank/DDBJ whole genome shotgun (WGS) entry which is preliminary data.</text>
</comment>
<dbReference type="PANTHER" id="PTHR45784:SF3">
    <property type="entry name" value="C-TYPE LECTIN DOMAIN FAMILY 4 MEMBER K-LIKE-RELATED"/>
    <property type="match status" value="1"/>
</dbReference>
<reference evidence="4 5" key="1">
    <citation type="journal article" date="2019" name="Sci. Data">
        <title>Hybrid genome assembly and annotation of Danionella translucida.</title>
        <authorList>
            <person name="Kadobianskyi M."/>
            <person name="Schulze L."/>
            <person name="Schuelke M."/>
            <person name="Judkewitz B."/>
        </authorList>
    </citation>
    <scope>NUCLEOTIDE SEQUENCE [LARGE SCALE GENOMIC DNA]</scope>
    <source>
        <strain evidence="4 5">Bolton</strain>
    </source>
</reference>
<evidence type="ECO:0000256" key="2">
    <source>
        <dbReference type="SAM" id="SignalP"/>
    </source>
</evidence>
<feature type="domain" description="C-type lectin" evidence="3">
    <location>
        <begin position="141"/>
        <end position="248"/>
    </location>
</feature>
<dbReference type="AlphaFoldDB" id="A0A553QF61"/>
<dbReference type="SUPFAM" id="SSF56436">
    <property type="entry name" value="C-type lectin-like"/>
    <property type="match status" value="7"/>
</dbReference>
<protein>
    <recommendedName>
        <fullName evidence="3">C-type lectin domain-containing protein</fullName>
    </recommendedName>
</protein>
<dbReference type="InterPro" id="IPR016187">
    <property type="entry name" value="CTDL_fold"/>
</dbReference>
<evidence type="ECO:0000259" key="3">
    <source>
        <dbReference type="PROSITE" id="PS50041"/>
    </source>
</evidence>
<evidence type="ECO:0000313" key="4">
    <source>
        <dbReference type="EMBL" id="TRY88568.1"/>
    </source>
</evidence>
<dbReference type="Proteomes" id="UP000316079">
    <property type="component" value="Unassembled WGS sequence"/>
</dbReference>
<sequence length="929" mass="109079">MLLLVLLSGFITITSGFSPGIKPVFVNKSLTWPEAQRYCRDKYTDLVTINNEEETVQLLDTVKDDSVDLVWIGLYDDLTSWKWTLENSDFFEAGEKNFRNWNNQGPSYYAAQYTCVHMSQGFWYTTYCFNGYPFICYDGRNGSVSYVLVNQWRNWADARSYCRQYYTDLVSIRNEAENQKIQYLYRSYGYGWIGLYRPRSWSDRSNSSFTYWSYGQPDTDGTCAAVSFSNSGQWTDENCNTVMPFICYNGSTSRQFYFVNESKSWTEAQRVCRQNYTDLATIENMEEMNRLIDTVNGSYSGSAWIGLYDDMNGWRWSLEDNAFYQEGERDFRNWFHQPDNYGGKELCVWMDSNGKWYDFSCDGMSPFMCYDGRVNASQKYIKSYNYLSWAEARRFCRDHYTDLVNVRNQTENQKILELTGGDVWIGLYRNRTWSNSQTSTYENWRPEIPYSSQQPDNPNYYYGNYYNQYYSERCTAVSFSHLGRWTDERCSSNLPFICYNRKCSQSSCSRQYYFVNVLKSWDEAQKYCRENYTDLATIDNKEEMNRAFKTARGTFYGKAWIGLYDDLTSWKWSLDNATILGGFQSWYVREQRNSGGSSLCVYMASYSGIWSEYPCQYALHFVCYDVSASSSRQFFFVNESKNWTEAQRVCRQNYTDLATIENMEEMNRLIDTVNGSYSGSAWIGLYDDVNSWRWSLEDNAFYQEGERDFRNWFHEPTNQGKEMCVYMDSNGKWFDDSCDNYRPFACYNGSINSTQRFIMVYESRTWSGAQSYCRDQGTDLASVTSETERQQLLKAISYYSVWIGLYRTRVWSDQSSSSFTYWLPYTGYVNAQPDNGVSVSGEQGGQHCTAVSLAYFGQWTDESCYASLPFFCYSDEYVMGMRVEVTSLEYLSKSQIEKFVILQLQEKLIKLGVPNNITMHLREYHQTKP</sequence>
<dbReference type="SMART" id="SM00034">
    <property type="entry name" value="CLECT"/>
    <property type="match status" value="7"/>
</dbReference>
<feature type="domain" description="C-type lectin" evidence="3">
    <location>
        <begin position="629"/>
        <end position="747"/>
    </location>
</feature>
<gene>
    <name evidence="4" type="ORF">DNTS_034543</name>
</gene>